<evidence type="ECO:0000313" key="1">
    <source>
        <dbReference type="EMBL" id="GFY58441.1"/>
    </source>
</evidence>
<gene>
    <name evidence="1" type="ORF">TNIN_48781</name>
</gene>
<proteinExistence type="predicted"/>
<dbReference type="Proteomes" id="UP000886998">
    <property type="component" value="Unassembled WGS sequence"/>
</dbReference>
<evidence type="ECO:0000313" key="2">
    <source>
        <dbReference type="Proteomes" id="UP000886998"/>
    </source>
</evidence>
<sequence length="116" mass="12962">MATDLITTMECQNIPLPTSRPTSPDLSTPSERLIQVQNEILKFTLLFQGAEQSLKILSPYMKADEPEVIDLFARLSFFQEQRQNAECEYGTLPPCTTVGCNVHGATPTSLKTIFRP</sequence>
<dbReference type="EMBL" id="BMAV01012081">
    <property type="protein sequence ID" value="GFY58441.1"/>
    <property type="molecule type" value="Genomic_DNA"/>
</dbReference>
<dbReference type="AlphaFoldDB" id="A0A8X7C5V0"/>
<comment type="caution">
    <text evidence="1">The sequence shown here is derived from an EMBL/GenBank/DDBJ whole genome shotgun (WGS) entry which is preliminary data.</text>
</comment>
<protein>
    <submittedName>
        <fullName evidence="1">Uncharacterized protein</fullName>
    </submittedName>
</protein>
<accession>A0A8X7C5V0</accession>
<keyword evidence="2" id="KW-1185">Reference proteome</keyword>
<name>A0A8X7C5V0_9ARAC</name>
<reference evidence="1" key="1">
    <citation type="submission" date="2020-08" db="EMBL/GenBank/DDBJ databases">
        <title>Multicomponent nature underlies the extraordinary mechanical properties of spider dragline silk.</title>
        <authorList>
            <person name="Kono N."/>
            <person name="Nakamura H."/>
            <person name="Mori M."/>
            <person name="Yoshida Y."/>
            <person name="Ohtoshi R."/>
            <person name="Malay A.D."/>
            <person name="Moran D.A.P."/>
            <person name="Tomita M."/>
            <person name="Numata K."/>
            <person name="Arakawa K."/>
        </authorList>
    </citation>
    <scope>NUCLEOTIDE SEQUENCE</scope>
</reference>
<organism evidence="1 2">
    <name type="scientific">Trichonephila inaurata madagascariensis</name>
    <dbReference type="NCBI Taxonomy" id="2747483"/>
    <lineage>
        <taxon>Eukaryota</taxon>
        <taxon>Metazoa</taxon>
        <taxon>Ecdysozoa</taxon>
        <taxon>Arthropoda</taxon>
        <taxon>Chelicerata</taxon>
        <taxon>Arachnida</taxon>
        <taxon>Araneae</taxon>
        <taxon>Araneomorphae</taxon>
        <taxon>Entelegynae</taxon>
        <taxon>Araneoidea</taxon>
        <taxon>Nephilidae</taxon>
        <taxon>Trichonephila</taxon>
        <taxon>Trichonephila inaurata</taxon>
    </lineage>
</organism>